<dbReference type="AlphaFoldDB" id="A0A2U1T2I3"/>
<proteinExistence type="predicted"/>
<dbReference type="RefSeq" id="WP_108997875.1">
    <property type="nucleotide sequence ID" value="NZ_QEEX01000001.1"/>
</dbReference>
<keyword evidence="2" id="KW-1185">Reference proteome</keyword>
<dbReference type="Proteomes" id="UP000244978">
    <property type="component" value="Unassembled WGS sequence"/>
</dbReference>
<evidence type="ECO:0000313" key="1">
    <source>
        <dbReference type="EMBL" id="PWB98089.1"/>
    </source>
</evidence>
<sequence>MASRAYSAHGLILSGDQHRIGLGGDALQRAVLRGELIRLRRGAYCESDHWNELDARQRYLLRIRAVVAAAETPPVLCSWSAAAVWGMPVFDTWPDLVHVLGAPAAGGRSKNGVRRHPLARFDHVLGQRPSDAGVPIVEREGLLITGLAHTTVDVVLDSEFAPAVATVDWALARNNPVAIGSMDVEAELRRRAPRYRRSHAAAVIGCATRLSDSFGESMARAVMLQLGFPEPELQVKFTDIHGDMFVDYFWREQSIVGEFDGATKYLQAENYGTFSPSEVVWREKKRDDRLRRQVGTTVRIIWSDVRNPSALERMLREAGLRPERGRRRG</sequence>
<name>A0A2U1T2I3_9MICO</name>
<protein>
    <recommendedName>
        <fullName evidence="3">AbiEi antitoxin C-terminal domain-containing protein</fullName>
    </recommendedName>
</protein>
<accession>A0A2U1T2I3</accession>
<gene>
    <name evidence="1" type="ORF">DF220_09820</name>
</gene>
<dbReference type="EMBL" id="QEEX01000001">
    <property type="protein sequence ID" value="PWB98089.1"/>
    <property type="molecule type" value="Genomic_DNA"/>
</dbReference>
<organism evidence="1 2">
    <name type="scientific">Homoserinimonas hongtaonis</name>
    <dbReference type="NCBI Taxonomy" id="2079791"/>
    <lineage>
        <taxon>Bacteria</taxon>
        <taxon>Bacillati</taxon>
        <taxon>Actinomycetota</taxon>
        <taxon>Actinomycetes</taxon>
        <taxon>Micrococcales</taxon>
        <taxon>Microbacteriaceae</taxon>
        <taxon>Homoserinimonas</taxon>
    </lineage>
</organism>
<reference evidence="2" key="1">
    <citation type="submission" date="2018-04" db="EMBL/GenBank/DDBJ databases">
        <authorList>
            <person name="Liu S."/>
            <person name="Wang Z."/>
            <person name="Li J."/>
        </authorList>
    </citation>
    <scope>NUCLEOTIDE SEQUENCE [LARGE SCALE GENOMIC DNA]</scope>
    <source>
        <strain evidence="2">S1194</strain>
    </source>
</reference>
<evidence type="ECO:0008006" key="3">
    <source>
        <dbReference type="Google" id="ProtNLM"/>
    </source>
</evidence>
<evidence type="ECO:0000313" key="2">
    <source>
        <dbReference type="Proteomes" id="UP000244978"/>
    </source>
</evidence>
<comment type="caution">
    <text evidence="1">The sequence shown here is derived from an EMBL/GenBank/DDBJ whole genome shotgun (WGS) entry which is preliminary data.</text>
</comment>